<dbReference type="InterPro" id="IPR007921">
    <property type="entry name" value="CHAP_dom"/>
</dbReference>
<dbReference type="Pfam" id="PF05257">
    <property type="entry name" value="CHAP"/>
    <property type="match status" value="1"/>
</dbReference>
<evidence type="ECO:0000259" key="2">
    <source>
        <dbReference type="PROSITE" id="PS50911"/>
    </source>
</evidence>
<sequence>MNFGRFAARFALVGSLCLATIVPAQAKFWQCVPFAREVSGVDIHGNALTWWNKAKGLYQRGDAPEVGAVMSFAPVGKMKLGHVAVVSEIVSNREVRLTHANWSVRGKIEYNVRAVDVSPDNDWSEVKVWYGPIDALGSTTYPVNGFIYPDAGPDSQQVADGTNYADKPVLDNGLDREHAMAFHD</sequence>
<dbReference type="InterPro" id="IPR038765">
    <property type="entry name" value="Papain-like_cys_pep_sf"/>
</dbReference>
<evidence type="ECO:0000313" key="3">
    <source>
        <dbReference type="EMBL" id="MBB5719398.1"/>
    </source>
</evidence>
<evidence type="ECO:0000313" key="4">
    <source>
        <dbReference type="Proteomes" id="UP000554342"/>
    </source>
</evidence>
<dbReference type="RefSeq" id="WP_184004106.1">
    <property type="nucleotide sequence ID" value="NZ_BAABIF010000001.1"/>
</dbReference>
<dbReference type="Gene3D" id="3.90.1720.10">
    <property type="entry name" value="endopeptidase domain like (from Nostoc punctiforme)"/>
    <property type="match status" value="1"/>
</dbReference>
<proteinExistence type="predicted"/>
<keyword evidence="1" id="KW-0732">Signal</keyword>
<accession>A0A840Z0A7</accession>
<reference evidence="3 4" key="1">
    <citation type="submission" date="2020-08" db="EMBL/GenBank/DDBJ databases">
        <title>Genomic Encyclopedia of Type Strains, Phase IV (KMG-IV): sequencing the most valuable type-strain genomes for metagenomic binning, comparative biology and taxonomic classification.</title>
        <authorList>
            <person name="Goeker M."/>
        </authorList>
    </citation>
    <scope>NUCLEOTIDE SEQUENCE [LARGE SCALE GENOMIC DNA]</scope>
    <source>
        <strain evidence="3 4">DSM 27203</strain>
    </source>
</reference>
<feature type="signal peptide" evidence="1">
    <location>
        <begin position="1"/>
        <end position="26"/>
    </location>
</feature>
<dbReference type="Proteomes" id="UP000554342">
    <property type="component" value="Unassembled WGS sequence"/>
</dbReference>
<name>A0A840Z0A7_9SPHN</name>
<evidence type="ECO:0000256" key="1">
    <source>
        <dbReference type="SAM" id="SignalP"/>
    </source>
</evidence>
<gene>
    <name evidence="3" type="ORF">FHR23_002339</name>
</gene>
<dbReference type="PROSITE" id="PS50911">
    <property type="entry name" value="CHAP"/>
    <property type="match status" value="1"/>
</dbReference>
<protein>
    <submittedName>
        <fullName evidence="3">Surface antigen</fullName>
    </submittedName>
</protein>
<comment type="caution">
    <text evidence="3">The sequence shown here is derived from an EMBL/GenBank/DDBJ whole genome shotgun (WGS) entry which is preliminary data.</text>
</comment>
<keyword evidence="4" id="KW-1185">Reference proteome</keyword>
<feature type="chain" id="PRO_5032710939" evidence="1">
    <location>
        <begin position="27"/>
        <end position="184"/>
    </location>
</feature>
<dbReference type="EMBL" id="JACIJI010000004">
    <property type="protein sequence ID" value="MBB5719398.1"/>
    <property type="molecule type" value="Genomic_DNA"/>
</dbReference>
<feature type="domain" description="Peptidase C51" evidence="2">
    <location>
        <begin position="6"/>
        <end position="127"/>
    </location>
</feature>
<organism evidence="3 4">
    <name type="scientific">Stakelama sediminis</name>
    <dbReference type="NCBI Taxonomy" id="463200"/>
    <lineage>
        <taxon>Bacteria</taxon>
        <taxon>Pseudomonadati</taxon>
        <taxon>Pseudomonadota</taxon>
        <taxon>Alphaproteobacteria</taxon>
        <taxon>Sphingomonadales</taxon>
        <taxon>Sphingomonadaceae</taxon>
        <taxon>Stakelama</taxon>
    </lineage>
</organism>
<dbReference type="SUPFAM" id="SSF54001">
    <property type="entry name" value="Cysteine proteinases"/>
    <property type="match status" value="1"/>
</dbReference>
<dbReference type="AlphaFoldDB" id="A0A840Z0A7"/>